<evidence type="ECO:0000313" key="1">
    <source>
        <dbReference type="EMBL" id="ABD75269.1"/>
    </source>
</evidence>
<dbReference type="EMBL" id="DQ403705">
    <property type="protein sequence ID" value="ABD75269.1"/>
    <property type="molecule type" value="Genomic_DNA"/>
</dbReference>
<proteinExistence type="predicted"/>
<dbReference type="AlphaFoldDB" id="D1CTW5"/>
<accession>D1CTW5</accession>
<organism evidence="1">
    <name type="scientific">Sinorhizobium xinjiangense</name>
    <dbReference type="NCBI Taxonomy" id="28106"/>
    <lineage>
        <taxon>Bacteria</taxon>
        <taxon>Pseudomonadati</taxon>
        <taxon>Pseudomonadota</taxon>
        <taxon>Alphaproteobacteria</taxon>
        <taxon>Hyphomicrobiales</taxon>
        <taxon>Rhizobiaceae</taxon>
        <taxon>Sinorhizobium/Ensifer group</taxon>
        <taxon>Sinorhizobium</taxon>
    </lineage>
</organism>
<protein>
    <submittedName>
        <fullName evidence="1">Uncharacterized protein</fullName>
    </submittedName>
</protein>
<sequence length="43" mass="4683">SLNKMAIEHGLLGDSVSGLFDATDVTSEVKDVSEKPTRIEHQK</sequence>
<feature type="non-terminal residue" evidence="1">
    <location>
        <position position="1"/>
    </location>
</feature>
<name>D1CTW5_9HYPH</name>
<reference evidence="1" key="1">
    <citation type="submission" date="2006-02" db="EMBL/GenBank/DDBJ databases">
        <title>Sampling the accessory genome of the Sinorhizobium genus by suppressive subtractive hybridization.</title>
        <authorList>
            <person name="Moulin L."/>
            <person name="Ghazoui Z."/>
            <person name="Young P."/>
        </authorList>
    </citation>
    <scope>NUCLEOTIDE SEQUENCE</scope>
    <source>
        <strain evidence="1">LMG17930</strain>
    </source>
</reference>